<evidence type="ECO:0000313" key="3">
    <source>
        <dbReference type="Proteomes" id="UP001230188"/>
    </source>
</evidence>
<name>A0AAD7ULE6_9STRA</name>
<keyword evidence="1" id="KW-1133">Transmembrane helix</keyword>
<sequence>MIGLIMVGAAAMAQRAAENATKSDNDDVNKSRIKVVTLIVGLALTAAVGAALVSVACNDADVKRVVCKSPEKEDSA</sequence>
<keyword evidence="3" id="KW-1185">Reference proteome</keyword>
<evidence type="ECO:0000313" key="2">
    <source>
        <dbReference type="EMBL" id="KAJ8611556.1"/>
    </source>
</evidence>
<evidence type="ECO:0008006" key="4">
    <source>
        <dbReference type="Google" id="ProtNLM"/>
    </source>
</evidence>
<evidence type="ECO:0000256" key="1">
    <source>
        <dbReference type="SAM" id="Phobius"/>
    </source>
</evidence>
<dbReference type="Proteomes" id="UP001230188">
    <property type="component" value="Unassembled WGS sequence"/>
</dbReference>
<dbReference type="EMBL" id="JAQMWT010000071">
    <property type="protein sequence ID" value="KAJ8611556.1"/>
    <property type="molecule type" value="Genomic_DNA"/>
</dbReference>
<comment type="caution">
    <text evidence="2">The sequence shown here is derived from an EMBL/GenBank/DDBJ whole genome shotgun (WGS) entry which is preliminary data.</text>
</comment>
<keyword evidence="1" id="KW-0812">Transmembrane</keyword>
<protein>
    <recommendedName>
        <fullName evidence="4">Transmembrane protein</fullName>
    </recommendedName>
</protein>
<gene>
    <name evidence="2" type="ORF">CTAYLR_007715</name>
</gene>
<accession>A0AAD7ULE6</accession>
<proteinExistence type="predicted"/>
<keyword evidence="1" id="KW-0472">Membrane</keyword>
<feature type="transmembrane region" description="Helical" evidence="1">
    <location>
        <begin position="33"/>
        <end position="55"/>
    </location>
</feature>
<reference evidence="2" key="1">
    <citation type="submission" date="2023-01" db="EMBL/GenBank/DDBJ databases">
        <title>Metagenome sequencing of chrysophaentin producing Chrysophaeum taylorii.</title>
        <authorList>
            <person name="Davison J."/>
            <person name="Bewley C."/>
        </authorList>
    </citation>
    <scope>NUCLEOTIDE SEQUENCE</scope>
    <source>
        <strain evidence="2">NIES-1699</strain>
    </source>
</reference>
<organism evidence="2 3">
    <name type="scientific">Chrysophaeum taylorii</name>
    <dbReference type="NCBI Taxonomy" id="2483200"/>
    <lineage>
        <taxon>Eukaryota</taxon>
        <taxon>Sar</taxon>
        <taxon>Stramenopiles</taxon>
        <taxon>Ochrophyta</taxon>
        <taxon>Pelagophyceae</taxon>
        <taxon>Pelagomonadales</taxon>
        <taxon>Pelagomonadaceae</taxon>
        <taxon>Chrysophaeum</taxon>
    </lineage>
</organism>
<dbReference type="AlphaFoldDB" id="A0AAD7ULE6"/>